<protein>
    <submittedName>
        <fullName evidence="1">Uncharacterized protein</fullName>
    </submittedName>
</protein>
<proteinExistence type="predicted"/>
<keyword evidence="2" id="KW-1185">Reference proteome</keyword>
<dbReference type="RefSeq" id="WP_255905388.1">
    <property type="nucleotide sequence ID" value="NZ_CP050473.1"/>
</dbReference>
<sequence length="80" mass="9589">MFIRRGTLVFRTLKELQERAPTYLYHYNDTRQQYQISQYTTPNDSSLIEDLTQRRFVGWMTKKAWSIPVSTRQRPSSTQA</sequence>
<accession>A0ABY5IL83</accession>
<organism evidence="1 2">
    <name type="scientific">Vibrio campbellii</name>
    <dbReference type="NCBI Taxonomy" id="680"/>
    <lineage>
        <taxon>Bacteria</taxon>
        <taxon>Pseudomonadati</taxon>
        <taxon>Pseudomonadota</taxon>
        <taxon>Gammaproteobacteria</taxon>
        <taxon>Vibrionales</taxon>
        <taxon>Vibrionaceae</taxon>
        <taxon>Vibrio</taxon>
    </lineage>
</organism>
<reference evidence="1" key="1">
    <citation type="submission" date="2020-03" db="EMBL/GenBank/DDBJ databases">
        <title>Five strains of Vibrio campbellii isolated from Mariana Trench.</title>
        <authorList>
            <person name="Liang J."/>
            <person name="Zhang X.-H."/>
        </authorList>
    </citation>
    <scope>NUCLEOTIDE SEQUENCE</scope>
    <source>
        <strain evidence="1">LJC013</strain>
        <plasmid evidence="1">unnamed2</plasmid>
    </source>
</reference>
<gene>
    <name evidence="1" type="ORF">HB762_27510</name>
</gene>
<dbReference type="Proteomes" id="UP001059912">
    <property type="component" value="Plasmid unnamed2"/>
</dbReference>
<name>A0ABY5IL83_9VIBR</name>
<dbReference type="EMBL" id="CP050473">
    <property type="protein sequence ID" value="UTZ35017.1"/>
    <property type="molecule type" value="Genomic_DNA"/>
</dbReference>
<evidence type="ECO:0000313" key="2">
    <source>
        <dbReference type="Proteomes" id="UP001059912"/>
    </source>
</evidence>
<evidence type="ECO:0000313" key="1">
    <source>
        <dbReference type="EMBL" id="UTZ35017.1"/>
    </source>
</evidence>
<keyword evidence="1" id="KW-0614">Plasmid</keyword>
<geneLocation type="plasmid" evidence="1 2">
    <name>unnamed2</name>
</geneLocation>